<feature type="compositionally biased region" description="Low complexity" evidence="2">
    <location>
        <begin position="341"/>
        <end position="368"/>
    </location>
</feature>
<keyword evidence="5" id="KW-1185">Reference proteome</keyword>
<proteinExistence type="predicted"/>
<feature type="region of interest" description="Disordered" evidence="2">
    <location>
        <begin position="103"/>
        <end position="142"/>
    </location>
</feature>
<gene>
    <name evidence="4" type="ORF">EMPS_06914</name>
</gene>
<feature type="compositionally biased region" description="Polar residues" evidence="2">
    <location>
        <begin position="307"/>
        <end position="325"/>
    </location>
</feature>
<feature type="region of interest" description="Disordered" evidence="2">
    <location>
        <begin position="636"/>
        <end position="684"/>
    </location>
</feature>
<dbReference type="Gene3D" id="3.30.50.10">
    <property type="entry name" value="Erythroid Transcription Factor GATA-1, subunit A"/>
    <property type="match status" value="1"/>
</dbReference>
<keyword evidence="1" id="KW-0479">Metal-binding</keyword>
<reference evidence="4" key="2">
    <citation type="journal article" date="2022" name="Microbiol. Resour. Announc.">
        <title>Whole-Genome Sequence of Entomortierella parvispora E1425, a Mucoromycotan Fungus Associated with Burkholderiaceae-Related Endosymbiotic Bacteria.</title>
        <authorList>
            <person name="Herlambang A."/>
            <person name="Guo Y."/>
            <person name="Takashima Y."/>
            <person name="Narisawa K."/>
            <person name="Ohta H."/>
            <person name="Nishizawa T."/>
        </authorList>
    </citation>
    <scope>NUCLEOTIDE SEQUENCE</scope>
    <source>
        <strain evidence="4">E1425</strain>
    </source>
</reference>
<keyword evidence="1" id="KW-0863">Zinc-finger</keyword>
<dbReference type="Pfam" id="PF00320">
    <property type="entry name" value="GATA"/>
    <property type="match status" value="1"/>
</dbReference>
<feature type="compositionally biased region" description="Low complexity" evidence="2">
    <location>
        <begin position="103"/>
        <end position="133"/>
    </location>
</feature>
<dbReference type="InterPro" id="IPR013088">
    <property type="entry name" value="Znf_NHR/GATA"/>
</dbReference>
<evidence type="ECO:0000256" key="2">
    <source>
        <dbReference type="SAM" id="MobiDB-lite"/>
    </source>
</evidence>
<dbReference type="PROSITE" id="PS50114">
    <property type="entry name" value="GATA_ZN_FINGER_2"/>
    <property type="match status" value="1"/>
</dbReference>
<reference evidence="4" key="1">
    <citation type="submission" date="2021-11" db="EMBL/GenBank/DDBJ databases">
        <authorList>
            <person name="Herlambang A."/>
            <person name="Guo Y."/>
            <person name="Takashima Y."/>
            <person name="Nishizawa T."/>
        </authorList>
    </citation>
    <scope>NUCLEOTIDE SEQUENCE</scope>
    <source>
        <strain evidence="4">E1425</strain>
    </source>
</reference>
<dbReference type="InterPro" id="IPR000679">
    <property type="entry name" value="Znf_GATA"/>
</dbReference>
<evidence type="ECO:0000313" key="4">
    <source>
        <dbReference type="EMBL" id="GJJ74556.1"/>
    </source>
</evidence>
<comment type="caution">
    <text evidence="4">The sequence shown here is derived from an EMBL/GenBank/DDBJ whole genome shotgun (WGS) entry which is preliminary data.</text>
</comment>
<dbReference type="CDD" id="cd00202">
    <property type="entry name" value="ZnF_GATA"/>
    <property type="match status" value="1"/>
</dbReference>
<keyword evidence="1" id="KW-0862">Zinc</keyword>
<dbReference type="EMBL" id="BQFW01000009">
    <property type="protein sequence ID" value="GJJ74556.1"/>
    <property type="molecule type" value="Genomic_DNA"/>
</dbReference>
<feature type="domain" description="GATA-type" evidence="3">
    <location>
        <begin position="258"/>
        <end position="316"/>
    </location>
</feature>
<evidence type="ECO:0000259" key="3">
    <source>
        <dbReference type="PROSITE" id="PS50114"/>
    </source>
</evidence>
<dbReference type="GO" id="GO:0008270">
    <property type="term" value="F:zinc ion binding"/>
    <property type="evidence" value="ECO:0007669"/>
    <property type="project" value="UniProtKB-KW"/>
</dbReference>
<name>A0A9P3HD36_9FUNG</name>
<dbReference type="GO" id="GO:0006355">
    <property type="term" value="P:regulation of DNA-templated transcription"/>
    <property type="evidence" value="ECO:0007669"/>
    <property type="project" value="InterPro"/>
</dbReference>
<dbReference type="AlphaFoldDB" id="A0A9P3HD36"/>
<dbReference type="OrthoDB" id="515401at2759"/>
<dbReference type="Proteomes" id="UP000827284">
    <property type="component" value="Unassembled WGS sequence"/>
</dbReference>
<sequence length="719" mass="77190">MAPSNTDSASSTTSSVWPIAAKRAISRPSGPEQLLQQHIINQRNSILESISSDEMTPAGIPLKDLASSILQNISGTRALAVLQQQLQQRQQLQQQQQQQQQQRQQQPLQTFARSAKSSTTTSSASWGSAAATSNDDEDDLQPTPEQQEYFRLQLLKHQQQMQQQQFQQQLMMHAQMHNQQQQQEPLAELPTRNDSDPFGELDLVKATPTLLAAKPASSSDSAGATALSSKADSQLWSLTALQKLGSKSQKPKKQSARPPRALECFNCKVTQTPLWRRTLDRKHSLCNACGLYYKQYNGHRPLHVRQKPSNSLGNPRESSAPYSLATSKTSPSSPKKETIMSPAASSPVISSPESVGCDIDSAPSSDSSDSSHDDKTVDEDANGNTDDASDKNKSPLLSPQMPSPMSSSADAFATLSSLNNALLLGQAFSFITAQDSAFGAASFLSANLSPSSNNSSPQLTNDGGAFSPSSSVCSPMTYPDASSGTAPMSHYALPPTAFGAPTAGHTNTLTPGSGTPPKSLIFDDARFQLLVEHMRPGQMYKFLNILEKRCHVLRYRLGMPALQASTLDHEQQLLNLIQAHQMSGTPTTSETGPNNLGLSSAPDHWASANAGLLQNQSTEMMAAFLSSHEESNAFMGRGMTMDKDDDNEGSSNLSADQERDDNDSSMSSSGHTSSSKSSSSATAASMNMALSGFSRHANEALDGNMWQQAASSIAVFASE</sequence>
<accession>A0A9P3HD36</accession>
<dbReference type="SUPFAM" id="SSF57716">
    <property type="entry name" value="Glucocorticoid receptor-like (DNA-binding domain)"/>
    <property type="match status" value="1"/>
</dbReference>
<dbReference type="GO" id="GO:0043565">
    <property type="term" value="F:sequence-specific DNA binding"/>
    <property type="evidence" value="ECO:0007669"/>
    <property type="project" value="InterPro"/>
</dbReference>
<feature type="region of interest" description="Disordered" evidence="2">
    <location>
        <begin position="449"/>
        <end position="472"/>
    </location>
</feature>
<feature type="region of interest" description="Disordered" evidence="2">
    <location>
        <begin position="302"/>
        <end position="408"/>
    </location>
</feature>
<feature type="compositionally biased region" description="Low complexity" evidence="2">
    <location>
        <begin position="394"/>
        <end position="408"/>
    </location>
</feature>
<evidence type="ECO:0000313" key="5">
    <source>
        <dbReference type="Proteomes" id="UP000827284"/>
    </source>
</evidence>
<dbReference type="SMART" id="SM00401">
    <property type="entry name" value="ZnF_GATA"/>
    <property type="match status" value="1"/>
</dbReference>
<protein>
    <recommendedName>
        <fullName evidence="3">GATA-type domain-containing protein</fullName>
    </recommendedName>
</protein>
<organism evidence="4 5">
    <name type="scientific">Entomortierella parvispora</name>
    <dbReference type="NCBI Taxonomy" id="205924"/>
    <lineage>
        <taxon>Eukaryota</taxon>
        <taxon>Fungi</taxon>
        <taxon>Fungi incertae sedis</taxon>
        <taxon>Mucoromycota</taxon>
        <taxon>Mortierellomycotina</taxon>
        <taxon>Mortierellomycetes</taxon>
        <taxon>Mortierellales</taxon>
        <taxon>Mortierellaceae</taxon>
        <taxon>Entomortierella</taxon>
    </lineage>
</organism>
<feature type="compositionally biased region" description="Low complexity" evidence="2">
    <location>
        <begin position="664"/>
        <end position="684"/>
    </location>
</feature>
<feature type="region of interest" description="Disordered" evidence="2">
    <location>
        <begin position="166"/>
        <end position="194"/>
    </location>
</feature>
<evidence type="ECO:0000256" key="1">
    <source>
        <dbReference type="PROSITE-ProRule" id="PRU00094"/>
    </source>
</evidence>
<feature type="compositionally biased region" description="Low complexity" evidence="2">
    <location>
        <begin position="166"/>
        <end position="183"/>
    </location>
</feature>